<evidence type="ECO:0000313" key="2">
    <source>
        <dbReference type="EMBL" id="KAI5341868.1"/>
    </source>
</evidence>
<keyword evidence="1" id="KW-0472">Membrane</keyword>
<organism evidence="2 3">
    <name type="scientific">Prunus dulcis</name>
    <name type="common">Almond</name>
    <name type="synonym">Amygdalus dulcis</name>
    <dbReference type="NCBI Taxonomy" id="3755"/>
    <lineage>
        <taxon>Eukaryota</taxon>
        <taxon>Viridiplantae</taxon>
        <taxon>Streptophyta</taxon>
        <taxon>Embryophyta</taxon>
        <taxon>Tracheophyta</taxon>
        <taxon>Spermatophyta</taxon>
        <taxon>Magnoliopsida</taxon>
        <taxon>eudicotyledons</taxon>
        <taxon>Gunneridae</taxon>
        <taxon>Pentapetalae</taxon>
        <taxon>rosids</taxon>
        <taxon>fabids</taxon>
        <taxon>Rosales</taxon>
        <taxon>Rosaceae</taxon>
        <taxon>Amygdaloideae</taxon>
        <taxon>Amygdaleae</taxon>
        <taxon>Prunus</taxon>
    </lineage>
</organism>
<dbReference type="AlphaFoldDB" id="A0AAD4WE97"/>
<reference evidence="2 3" key="1">
    <citation type="journal article" date="2022" name="G3 (Bethesda)">
        <title>Whole-genome sequence and methylome profiling of the almond [Prunus dulcis (Mill.) D.A. Webb] cultivar 'Nonpareil'.</title>
        <authorList>
            <person name="D'Amico-Willman K.M."/>
            <person name="Ouma W.Z."/>
            <person name="Meulia T."/>
            <person name="Sideli G.M."/>
            <person name="Gradziel T.M."/>
            <person name="Fresnedo-Ramirez J."/>
        </authorList>
    </citation>
    <scope>NUCLEOTIDE SEQUENCE [LARGE SCALE GENOMIC DNA]</scope>
    <source>
        <strain evidence="2">Clone GOH B32 T37-40</strain>
    </source>
</reference>
<comment type="caution">
    <text evidence="2">The sequence shown here is derived from an EMBL/GenBank/DDBJ whole genome shotgun (WGS) entry which is preliminary data.</text>
</comment>
<keyword evidence="1" id="KW-0812">Transmembrane</keyword>
<sequence>MKRTKVASVVHKSAVAGMWKDIGILGIRIFWKIILSQLLCTLMLIFEGDLECNLICSIKSCMIFAIMMHTLFKNEIVRMGKSTKLEALVRFCQAVETLYTRDYLRRPTPRDLQRLLQKAEA</sequence>
<name>A0AAD4WE97_PRUDU</name>
<protein>
    <submittedName>
        <fullName evidence="2">Uncharacterized protein</fullName>
    </submittedName>
</protein>
<keyword evidence="3" id="KW-1185">Reference proteome</keyword>
<accession>A0AAD4WE97</accession>
<dbReference type="EMBL" id="JAJFAZ020000002">
    <property type="protein sequence ID" value="KAI5341868.1"/>
    <property type="molecule type" value="Genomic_DNA"/>
</dbReference>
<evidence type="ECO:0000313" key="3">
    <source>
        <dbReference type="Proteomes" id="UP001054821"/>
    </source>
</evidence>
<feature type="transmembrane region" description="Helical" evidence="1">
    <location>
        <begin position="52"/>
        <end position="72"/>
    </location>
</feature>
<dbReference type="Proteomes" id="UP001054821">
    <property type="component" value="Chromosome 2"/>
</dbReference>
<gene>
    <name evidence="2" type="ORF">L3X38_009743</name>
</gene>
<keyword evidence="1" id="KW-1133">Transmembrane helix</keyword>
<feature type="transmembrane region" description="Helical" evidence="1">
    <location>
        <begin position="29"/>
        <end position="46"/>
    </location>
</feature>
<proteinExistence type="predicted"/>
<evidence type="ECO:0000256" key="1">
    <source>
        <dbReference type="SAM" id="Phobius"/>
    </source>
</evidence>